<dbReference type="InterPro" id="IPR027417">
    <property type="entry name" value="P-loop_NTPase"/>
</dbReference>
<comment type="similarity">
    <text evidence="1">Belongs to the disease resistance NB-LRR family.</text>
</comment>
<dbReference type="Gene3D" id="3.80.10.10">
    <property type="entry name" value="Ribonuclease Inhibitor"/>
    <property type="match status" value="1"/>
</dbReference>
<dbReference type="InterPro" id="IPR002182">
    <property type="entry name" value="NB-ARC"/>
</dbReference>
<evidence type="ECO:0000259" key="4">
    <source>
        <dbReference type="Pfam" id="PF00931"/>
    </source>
</evidence>
<keyword evidence="3" id="KW-0175">Coiled coil</keyword>
<name>V7B853_PHAVU</name>
<dbReference type="SUPFAM" id="SSF52058">
    <property type="entry name" value="L domain-like"/>
    <property type="match status" value="1"/>
</dbReference>
<reference evidence="6" key="1">
    <citation type="journal article" date="2014" name="Nat. Genet.">
        <title>A reference genome for common bean and genome-wide analysis of dual domestications.</title>
        <authorList>
            <person name="Schmutz J."/>
            <person name="McClean P.E."/>
            <person name="Mamidi S."/>
            <person name="Wu G.A."/>
            <person name="Cannon S.B."/>
            <person name="Grimwood J."/>
            <person name="Jenkins J."/>
            <person name="Shu S."/>
            <person name="Song Q."/>
            <person name="Chavarro C."/>
            <person name="Torres-Torres M."/>
            <person name="Geffroy V."/>
            <person name="Moghaddam S.M."/>
            <person name="Gao D."/>
            <person name="Abernathy B."/>
            <person name="Barry K."/>
            <person name="Blair M."/>
            <person name="Brick M.A."/>
            <person name="Chovatia M."/>
            <person name="Gepts P."/>
            <person name="Goodstein D.M."/>
            <person name="Gonzales M."/>
            <person name="Hellsten U."/>
            <person name="Hyten D.L."/>
            <person name="Jia G."/>
            <person name="Kelly J.D."/>
            <person name="Kudrna D."/>
            <person name="Lee R."/>
            <person name="Richard M.M."/>
            <person name="Miklas P.N."/>
            <person name="Osorno J.M."/>
            <person name="Rodrigues J."/>
            <person name="Thareau V."/>
            <person name="Urrea C.A."/>
            <person name="Wang M."/>
            <person name="Yu Y."/>
            <person name="Zhang M."/>
            <person name="Wing R.A."/>
            <person name="Cregan P.B."/>
            <person name="Rokhsar D.S."/>
            <person name="Jackson S.A."/>
        </authorList>
    </citation>
    <scope>NUCLEOTIDE SEQUENCE [LARGE SCALE GENOMIC DNA]</scope>
    <source>
        <strain evidence="6">cv. G19833</strain>
    </source>
</reference>
<keyword evidence="2" id="KW-0611">Plant defense</keyword>
<evidence type="ECO:0000313" key="5">
    <source>
        <dbReference type="EMBL" id="ESW14009.1"/>
    </source>
</evidence>
<evidence type="ECO:0000313" key="6">
    <source>
        <dbReference type="Proteomes" id="UP000000226"/>
    </source>
</evidence>
<dbReference type="OrthoDB" id="971758at2759"/>
<gene>
    <name evidence="5" type="ORF">PHAVU_008G2454000g</name>
</gene>
<organism evidence="5 6">
    <name type="scientific">Phaseolus vulgaris</name>
    <name type="common">Kidney bean</name>
    <name type="synonym">French bean</name>
    <dbReference type="NCBI Taxonomy" id="3885"/>
    <lineage>
        <taxon>Eukaryota</taxon>
        <taxon>Viridiplantae</taxon>
        <taxon>Streptophyta</taxon>
        <taxon>Embryophyta</taxon>
        <taxon>Tracheophyta</taxon>
        <taxon>Spermatophyta</taxon>
        <taxon>Magnoliopsida</taxon>
        <taxon>eudicotyledons</taxon>
        <taxon>Gunneridae</taxon>
        <taxon>Pentapetalae</taxon>
        <taxon>rosids</taxon>
        <taxon>fabids</taxon>
        <taxon>Fabales</taxon>
        <taxon>Fabaceae</taxon>
        <taxon>Papilionoideae</taxon>
        <taxon>50 kb inversion clade</taxon>
        <taxon>NPAAA clade</taxon>
        <taxon>indigoferoid/millettioid clade</taxon>
        <taxon>Phaseoleae</taxon>
        <taxon>Phaseolus</taxon>
    </lineage>
</organism>
<dbReference type="GO" id="GO:0043531">
    <property type="term" value="F:ADP binding"/>
    <property type="evidence" value="ECO:0007669"/>
    <property type="project" value="InterPro"/>
</dbReference>
<evidence type="ECO:0000256" key="1">
    <source>
        <dbReference type="ARBA" id="ARBA00008894"/>
    </source>
</evidence>
<accession>V7B853</accession>
<dbReference type="PANTHER" id="PTHR33463">
    <property type="entry name" value="NB-ARC DOMAIN-CONTAINING PROTEIN-RELATED"/>
    <property type="match status" value="1"/>
</dbReference>
<feature type="coiled-coil region" evidence="3">
    <location>
        <begin position="41"/>
        <end position="96"/>
    </location>
</feature>
<dbReference type="eggNOG" id="KOG4658">
    <property type="taxonomic scope" value="Eukaryota"/>
</dbReference>
<protein>
    <recommendedName>
        <fullName evidence="4">NB-ARC domain-containing protein</fullName>
    </recommendedName>
</protein>
<dbReference type="EMBL" id="CM002295">
    <property type="protein sequence ID" value="ESW14009.1"/>
    <property type="molecule type" value="Genomic_DNA"/>
</dbReference>
<dbReference type="OMA" id="WHRKLAT"/>
<dbReference type="Gene3D" id="3.40.50.300">
    <property type="entry name" value="P-loop containing nucleotide triphosphate hydrolases"/>
    <property type="match status" value="1"/>
</dbReference>
<keyword evidence="6" id="KW-1185">Reference proteome</keyword>
<dbReference type="Pfam" id="PF00931">
    <property type="entry name" value="NB-ARC"/>
    <property type="match status" value="1"/>
</dbReference>
<evidence type="ECO:0000256" key="2">
    <source>
        <dbReference type="ARBA" id="ARBA00022821"/>
    </source>
</evidence>
<dbReference type="Gramene" id="ESW14009">
    <property type="protein sequence ID" value="ESW14009"/>
    <property type="gene ID" value="PHAVU_008G2454000g"/>
</dbReference>
<dbReference type="SUPFAM" id="SSF52540">
    <property type="entry name" value="P-loop containing nucleoside triphosphate hydrolases"/>
    <property type="match status" value="1"/>
</dbReference>
<feature type="domain" description="NB-ARC" evidence="4">
    <location>
        <begin position="154"/>
        <end position="254"/>
    </location>
</feature>
<dbReference type="PANTHER" id="PTHR33463:SF105">
    <property type="entry name" value="AND NB-ARC DOMAIN DISEASE RESISTANCE PROTEIN, PUTATIVE-RELATED"/>
    <property type="match status" value="1"/>
</dbReference>
<dbReference type="Proteomes" id="UP000000226">
    <property type="component" value="Chromosome 8"/>
</dbReference>
<dbReference type="InterPro" id="IPR050905">
    <property type="entry name" value="Plant_NBS-LRR"/>
</dbReference>
<dbReference type="InterPro" id="IPR032675">
    <property type="entry name" value="LRR_dom_sf"/>
</dbReference>
<proteinExistence type="inferred from homology"/>
<evidence type="ECO:0000256" key="3">
    <source>
        <dbReference type="SAM" id="Coils"/>
    </source>
</evidence>
<dbReference type="PRINTS" id="PR00364">
    <property type="entry name" value="DISEASERSIST"/>
</dbReference>
<dbReference type="STRING" id="3885.V7B853"/>
<sequence length="492" mass="56304">MEDFFFSIATKMVEYAIFPILNNLQYICCFHNFASDLPNAKEQLELTRESVNHRIRIATNKSEKVEPVVEKWLKDVEKVLNEVQLLEERILNVNKSYFRRQCQYSLAKEIARKTTKMIQLHRDSKFEPFSIITELPGMKYYSNDLTMFKSTKAAYNKLLEALKNKSVSMIGLVGLGGSGKTTLAKEVGKKAEGMKLFEKVVMATVSQPLNIKRIRDEIIDLLSLELKEESDIGRAQRLSERLRKEDYEIHLEDLFRFGKGFCKVGSFGEMENARREMHEAIGILKSCFLLMQAGTKENVKMHDLVRDVALWIAAKSGQAIFTRTGVGLEVLTNDEIMKDTKALALWNIRTYGSLNYKINCTTLEILILCYSGGMNVPDVCSESLEKLKTLIINLSWRGSRLLLPESLKSLKNLRTLCLRNHDLGDISFVERLQALEILDLHGSSFEEFPAGIVKLKKLKLLDLFECRLKKNIVDEVYEVVFVLGQLQKGLFT</sequence>
<dbReference type="AlphaFoldDB" id="V7B853"/>